<evidence type="ECO:0000313" key="1">
    <source>
        <dbReference type="EMBL" id="OOF83463.1"/>
    </source>
</evidence>
<gene>
    <name evidence="1" type="ORF">BKG93_09920</name>
</gene>
<proteinExistence type="predicted"/>
<dbReference type="Gene3D" id="3.90.1720.10">
    <property type="entry name" value="endopeptidase domain like (from Nostoc punctiforme)"/>
    <property type="match status" value="1"/>
</dbReference>
<name>A0A1V3L225_9PAST</name>
<dbReference type="AlphaFoldDB" id="A0A1V3L225"/>
<reference evidence="1 2" key="1">
    <citation type="submission" date="2016-10" db="EMBL/GenBank/DDBJ databases">
        <title>Rodentibacter gen. nov. and new species.</title>
        <authorList>
            <person name="Christensen H."/>
        </authorList>
    </citation>
    <scope>NUCLEOTIDE SEQUENCE [LARGE SCALE GENOMIC DNA]</scope>
    <source>
        <strain evidence="1 2">Ppn157</strain>
    </source>
</reference>
<dbReference type="RefSeq" id="WP_077476902.1">
    <property type="nucleotide sequence ID" value="NZ_MLAH01000063.1"/>
</dbReference>
<evidence type="ECO:0000313" key="2">
    <source>
        <dbReference type="Proteomes" id="UP000189549"/>
    </source>
</evidence>
<protein>
    <submittedName>
        <fullName evidence="1">Enoyl-CoA hydratase</fullName>
    </submittedName>
</protein>
<dbReference type="EMBL" id="MLAH01000063">
    <property type="protein sequence ID" value="OOF83463.1"/>
    <property type="molecule type" value="Genomic_DNA"/>
</dbReference>
<organism evidence="1 2">
    <name type="scientific">Rodentibacter ratti</name>
    <dbReference type="NCBI Taxonomy" id="1906745"/>
    <lineage>
        <taxon>Bacteria</taxon>
        <taxon>Pseudomonadati</taxon>
        <taxon>Pseudomonadota</taxon>
        <taxon>Gammaproteobacteria</taxon>
        <taxon>Pasteurellales</taxon>
        <taxon>Pasteurellaceae</taxon>
        <taxon>Rodentibacter</taxon>
    </lineage>
</organism>
<comment type="caution">
    <text evidence="1">The sequence shown here is derived from an EMBL/GenBank/DDBJ whole genome shotgun (WGS) entry which is preliminary data.</text>
</comment>
<sequence>MNNPVYLALYKNKRSWRKEPLKALADAVTRFFTKGQYSHCELVVKRTVFTGGKHYEQEVYYDCYSSSVQDGGVRCKQIDVSDSTKWDLILLDGINEAQIRYYFELTKGRKYDWWGAIGIALGIKQKRSKYFCSEWCFNAVKNSDKGWRFSPNDLAIIFKK</sequence>
<accession>A0A1V3L225</accession>
<dbReference type="Proteomes" id="UP000189549">
    <property type="component" value="Unassembled WGS sequence"/>
</dbReference>